<dbReference type="InterPro" id="IPR050375">
    <property type="entry name" value="MFS_TsgA-like"/>
</dbReference>
<comment type="caution">
    <text evidence="10">The sequence shown here is derived from an EMBL/GenBank/DDBJ whole genome shotgun (WGS) entry which is preliminary data.</text>
</comment>
<dbReference type="AlphaFoldDB" id="A0A3D8HA60"/>
<dbReference type="Proteomes" id="UP000256321">
    <property type="component" value="Unassembled WGS sequence"/>
</dbReference>
<sequence>MKPVVNQVADRRQVMIGIAIIGVVFFIIGFVSWVNSILIPYFRIACELTNYQSYFVTFSFYIAYLVMSVPVAYLLKRTGYKKGMMYGFFCLAAGALLFVPAALNRAYWIFLAGLFTMGTGLSVLQASANPYITIIGPIESAARRISIMGVCNKFAGIVSPLIFAAVVLGKSQELLRTVEEGLLAGADKEAALNELIRGVILPYSVLALLLVGIGLFIYRSVLPDINPEDEDEKVAAANSDKTSVFQFPYLVLGVLALFLHVGTQVIAIDTIISYAGSMGVGLLEAKFFPAYTLGATILGYMLGILLIPKVLSQKNALIICTALGLVLSFGVVFADADVSFLGHDANLSIWFLASLGFPNSLIYAGIWPHAIRDLGRFTKIGSSLLVMALCGNAILPLVYGKMADATSLQQGYWVLIPCFLYLIWYAVYGYRITSWNRK</sequence>
<dbReference type="RefSeq" id="WP_115501232.1">
    <property type="nucleotide sequence ID" value="NZ_JACRTI010000077.1"/>
</dbReference>
<evidence type="ECO:0000313" key="12">
    <source>
        <dbReference type="Proteomes" id="UP000629596"/>
    </source>
</evidence>
<gene>
    <name evidence="10" type="primary">gluP</name>
    <name evidence="10" type="ORF">DWU89_19130</name>
    <name evidence="9" type="ORF">H8784_18650</name>
</gene>
<feature type="transmembrane region" description="Helical" evidence="8">
    <location>
        <begin position="287"/>
        <end position="307"/>
    </location>
</feature>
<feature type="transmembrane region" description="Helical" evidence="8">
    <location>
        <begin position="380"/>
        <end position="399"/>
    </location>
</feature>
<dbReference type="Pfam" id="PF07690">
    <property type="entry name" value="MFS_1"/>
    <property type="match status" value="1"/>
</dbReference>
<keyword evidence="6 8" id="KW-1133">Transmembrane helix</keyword>
<dbReference type="GO" id="GO:0005886">
    <property type="term" value="C:plasma membrane"/>
    <property type="evidence" value="ECO:0007669"/>
    <property type="project" value="UniProtKB-SubCell"/>
</dbReference>
<dbReference type="EMBL" id="JACRTI010000077">
    <property type="protein sequence ID" value="MBC8603732.1"/>
    <property type="molecule type" value="Genomic_DNA"/>
</dbReference>
<evidence type="ECO:0000313" key="11">
    <source>
        <dbReference type="Proteomes" id="UP000256321"/>
    </source>
</evidence>
<feature type="transmembrane region" description="Helical" evidence="8">
    <location>
        <begin position="249"/>
        <end position="275"/>
    </location>
</feature>
<feature type="transmembrane region" description="Helical" evidence="8">
    <location>
        <begin position="316"/>
        <end position="336"/>
    </location>
</feature>
<keyword evidence="4" id="KW-1003">Cell membrane</keyword>
<dbReference type="Gene3D" id="1.20.1250.20">
    <property type="entry name" value="MFS general substrate transporter like domains"/>
    <property type="match status" value="2"/>
</dbReference>
<dbReference type="GO" id="GO:1904659">
    <property type="term" value="P:D-glucose transmembrane transport"/>
    <property type="evidence" value="ECO:0007669"/>
    <property type="project" value="InterPro"/>
</dbReference>
<evidence type="ECO:0000256" key="6">
    <source>
        <dbReference type="ARBA" id="ARBA00022989"/>
    </source>
</evidence>
<reference evidence="10 11" key="1">
    <citation type="submission" date="2018-07" db="EMBL/GenBank/DDBJ databases">
        <title>Parabacteroides acidifaciens nov. sp., isolated from human feces.</title>
        <authorList>
            <person name="Wang Y.J."/>
        </authorList>
    </citation>
    <scope>NUCLEOTIDE SEQUENCE [LARGE SCALE GENOMIC DNA]</scope>
    <source>
        <strain evidence="10 11">426-9</strain>
    </source>
</reference>
<dbReference type="Proteomes" id="UP000629596">
    <property type="component" value="Unassembled WGS sequence"/>
</dbReference>
<proteinExistence type="inferred from homology"/>
<feature type="transmembrane region" description="Helical" evidence="8">
    <location>
        <begin position="12"/>
        <end position="34"/>
    </location>
</feature>
<dbReference type="InterPro" id="IPR005964">
    <property type="entry name" value="Glc/Gal_transptr_bac"/>
</dbReference>
<evidence type="ECO:0000256" key="3">
    <source>
        <dbReference type="ARBA" id="ARBA00009120"/>
    </source>
</evidence>
<feature type="transmembrane region" description="Helical" evidence="8">
    <location>
        <begin position="200"/>
        <end position="218"/>
    </location>
</feature>
<keyword evidence="12" id="KW-1185">Reference proteome</keyword>
<dbReference type="SUPFAM" id="SSF103473">
    <property type="entry name" value="MFS general substrate transporter"/>
    <property type="match status" value="1"/>
</dbReference>
<organism evidence="10 11">
    <name type="scientific">Parabacteroides acidifaciens</name>
    <dbReference type="NCBI Taxonomy" id="2290935"/>
    <lineage>
        <taxon>Bacteria</taxon>
        <taxon>Pseudomonadati</taxon>
        <taxon>Bacteroidota</taxon>
        <taxon>Bacteroidia</taxon>
        <taxon>Bacteroidales</taxon>
        <taxon>Tannerellaceae</taxon>
        <taxon>Parabacteroides</taxon>
    </lineage>
</organism>
<evidence type="ECO:0000313" key="10">
    <source>
        <dbReference type="EMBL" id="RDU47522.1"/>
    </source>
</evidence>
<protein>
    <submittedName>
        <fullName evidence="10">Glucose/galactose MFS transporter</fullName>
    </submittedName>
    <submittedName>
        <fullName evidence="9">Sugar MFS transporter</fullName>
    </submittedName>
</protein>
<comment type="similarity">
    <text evidence="3">Belongs to the major facilitator superfamily. FHS transporter (TC 2.A.1.7) family.</text>
</comment>
<feature type="transmembrane region" description="Helical" evidence="8">
    <location>
        <begin position="84"/>
        <end position="101"/>
    </location>
</feature>
<dbReference type="CDD" id="cd17394">
    <property type="entry name" value="MFS_FucP_like"/>
    <property type="match status" value="1"/>
</dbReference>
<keyword evidence="7 8" id="KW-0472">Membrane</keyword>
<evidence type="ECO:0000256" key="7">
    <source>
        <dbReference type="ARBA" id="ARBA00023136"/>
    </source>
</evidence>
<dbReference type="InterPro" id="IPR036259">
    <property type="entry name" value="MFS_trans_sf"/>
</dbReference>
<dbReference type="GO" id="GO:0055056">
    <property type="term" value="F:D-glucose transmembrane transporter activity"/>
    <property type="evidence" value="ECO:0007669"/>
    <property type="project" value="InterPro"/>
</dbReference>
<dbReference type="GO" id="GO:0005354">
    <property type="term" value="F:galactose transmembrane transporter activity"/>
    <property type="evidence" value="ECO:0007669"/>
    <property type="project" value="InterPro"/>
</dbReference>
<comment type="function">
    <text evidence="1">Intake of glucose and galactose.</text>
</comment>
<comment type="subcellular location">
    <subcellularLocation>
        <location evidence="2">Cell inner membrane</location>
        <topology evidence="2">Multi-pass membrane protein</topology>
    </subcellularLocation>
</comment>
<evidence type="ECO:0000256" key="2">
    <source>
        <dbReference type="ARBA" id="ARBA00004429"/>
    </source>
</evidence>
<feature type="transmembrane region" description="Helical" evidence="8">
    <location>
        <begin position="348"/>
        <end position="368"/>
    </location>
</feature>
<evidence type="ECO:0000256" key="1">
    <source>
        <dbReference type="ARBA" id="ARBA00003321"/>
    </source>
</evidence>
<evidence type="ECO:0000256" key="8">
    <source>
        <dbReference type="SAM" id="Phobius"/>
    </source>
</evidence>
<feature type="transmembrane region" description="Helical" evidence="8">
    <location>
        <begin position="54"/>
        <end position="75"/>
    </location>
</feature>
<reference evidence="9 12" key="2">
    <citation type="submission" date="2020-08" db="EMBL/GenBank/DDBJ databases">
        <title>Genome public.</title>
        <authorList>
            <person name="Liu C."/>
            <person name="Sun Q."/>
        </authorList>
    </citation>
    <scope>NUCLEOTIDE SEQUENCE [LARGE SCALE GENOMIC DNA]</scope>
    <source>
        <strain evidence="9 12">426_9</strain>
    </source>
</reference>
<feature type="transmembrane region" description="Helical" evidence="8">
    <location>
        <begin position="107"/>
        <end position="124"/>
    </location>
</feature>
<dbReference type="InterPro" id="IPR011701">
    <property type="entry name" value="MFS"/>
</dbReference>
<dbReference type="PANTHER" id="PTHR43702">
    <property type="entry name" value="L-FUCOSE-PROTON SYMPORTER"/>
    <property type="match status" value="1"/>
</dbReference>
<dbReference type="EMBL" id="QREV01000077">
    <property type="protein sequence ID" value="RDU47522.1"/>
    <property type="molecule type" value="Genomic_DNA"/>
</dbReference>
<accession>A0A3D8HA60</accession>
<dbReference type="PANTHER" id="PTHR43702:SF12">
    <property type="entry name" value="N-ACETYL GLUCOSAMINE TRANSPORTER NAGP"/>
    <property type="match status" value="1"/>
</dbReference>
<evidence type="ECO:0000313" key="9">
    <source>
        <dbReference type="EMBL" id="MBC8603732.1"/>
    </source>
</evidence>
<name>A0A3D8HA60_9BACT</name>
<dbReference type="NCBIfam" id="TIGR01272">
    <property type="entry name" value="gluP"/>
    <property type="match status" value="1"/>
</dbReference>
<evidence type="ECO:0000256" key="5">
    <source>
        <dbReference type="ARBA" id="ARBA00022692"/>
    </source>
</evidence>
<feature type="transmembrane region" description="Helical" evidence="8">
    <location>
        <begin position="411"/>
        <end position="430"/>
    </location>
</feature>
<feature type="transmembrane region" description="Helical" evidence="8">
    <location>
        <begin position="145"/>
        <end position="168"/>
    </location>
</feature>
<evidence type="ECO:0000256" key="4">
    <source>
        <dbReference type="ARBA" id="ARBA00022475"/>
    </source>
</evidence>
<keyword evidence="5 8" id="KW-0812">Transmembrane</keyword>